<dbReference type="Pfam" id="PF07287">
    <property type="entry name" value="AtuA"/>
    <property type="match status" value="1"/>
</dbReference>
<keyword evidence="3" id="KW-1185">Reference proteome</keyword>
<evidence type="ECO:0000259" key="1">
    <source>
        <dbReference type="Pfam" id="PF07287"/>
    </source>
</evidence>
<sequence length="582" mass="63301">MSNPLASGIASAMEDLYRATLKREDKFGKRPVRVTNCSISRGDPAVETYKQAKLGDIDFITGNYLAEVNIAQAEAYAADQHPGYKNTAWEGLQQAMDVIQQKRIKIAINEKKYNLRVAYVSGDDLSDEVGQFIPTKKSDALPYLDSSNPAAKIAEESFAFVTEDGEPHEVVSANAYLGARGVDEGFRQGADTVITGRISDASPVIAAAGYGCSWSDRDYDRLARALVAGHLIECSAYVTCGNFAGFTAYDLDNVLDPGFPIAEIAKDGTCVITKHPGTGGMVKVDTVRCQLLYELEGNVYLNSYSKAVLDNIVIEQAGKGRVHVHGVKGLPAPPTTKLAIFYKGGFEAEILINAAGYGWAQKAEVFECQVRRIMGEEALRKLDFVQFQRIGMRASNPTSQTSSTIYIRIFAQAREAPTLFSISKAVGQTSLKHFHGFHCSTDMRSAIPRPYFAYYPTRSFPAGKPPLHEPLPPRETYNARGPLTTLSTTPCRPIRLGIIALARSGEKALLPEPALLDLAAALPDFLRDRVVEVAVGVLEEEKRVGRMKKTGGSRGLGLGNAALLVWRCIESGSERCGSEDAE</sequence>
<dbReference type="PANTHER" id="PTHR47585:SF1">
    <property type="entry name" value="DUF1446 DOMAIN-CONTAINING PROTEIN"/>
    <property type="match status" value="1"/>
</dbReference>
<comment type="caution">
    <text evidence="2">The sequence shown here is derived from an EMBL/GenBank/DDBJ whole genome shotgun (WGS) entry which is preliminary data.</text>
</comment>
<dbReference type="OrthoDB" id="10265871at2759"/>
<dbReference type="PANTHER" id="PTHR47585">
    <property type="match status" value="1"/>
</dbReference>
<dbReference type="Proteomes" id="UP000799776">
    <property type="component" value="Unassembled WGS sequence"/>
</dbReference>
<organism evidence="2 3">
    <name type="scientific">Saccharata proteae CBS 121410</name>
    <dbReference type="NCBI Taxonomy" id="1314787"/>
    <lineage>
        <taxon>Eukaryota</taxon>
        <taxon>Fungi</taxon>
        <taxon>Dikarya</taxon>
        <taxon>Ascomycota</taxon>
        <taxon>Pezizomycotina</taxon>
        <taxon>Dothideomycetes</taxon>
        <taxon>Dothideomycetes incertae sedis</taxon>
        <taxon>Botryosphaeriales</taxon>
        <taxon>Saccharataceae</taxon>
        <taxon>Saccharata</taxon>
    </lineage>
</organism>
<accession>A0A9P4LZE2</accession>
<reference evidence="2" key="1">
    <citation type="journal article" date="2020" name="Stud. Mycol.">
        <title>101 Dothideomycetes genomes: a test case for predicting lifestyles and emergence of pathogens.</title>
        <authorList>
            <person name="Haridas S."/>
            <person name="Albert R."/>
            <person name="Binder M."/>
            <person name="Bloem J."/>
            <person name="Labutti K."/>
            <person name="Salamov A."/>
            <person name="Andreopoulos B."/>
            <person name="Baker S."/>
            <person name="Barry K."/>
            <person name="Bills G."/>
            <person name="Bluhm B."/>
            <person name="Cannon C."/>
            <person name="Castanera R."/>
            <person name="Culley D."/>
            <person name="Daum C."/>
            <person name="Ezra D."/>
            <person name="Gonzalez J."/>
            <person name="Henrissat B."/>
            <person name="Kuo A."/>
            <person name="Liang C."/>
            <person name="Lipzen A."/>
            <person name="Lutzoni F."/>
            <person name="Magnuson J."/>
            <person name="Mondo S."/>
            <person name="Nolan M."/>
            <person name="Ohm R."/>
            <person name="Pangilinan J."/>
            <person name="Park H.-J."/>
            <person name="Ramirez L."/>
            <person name="Alfaro M."/>
            <person name="Sun H."/>
            <person name="Tritt A."/>
            <person name="Yoshinaga Y."/>
            <person name="Zwiers L.-H."/>
            <person name="Turgeon B."/>
            <person name="Goodwin S."/>
            <person name="Spatafora J."/>
            <person name="Crous P."/>
            <person name="Grigoriev I."/>
        </authorList>
    </citation>
    <scope>NUCLEOTIDE SEQUENCE</scope>
    <source>
        <strain evidence="2">CBS 121410</strain>
    </source>
</reference>
<evidence type="ECO:0000313" key="2">
    <source>
        <dbReference type="EMBL" id="KAF2088021.1"/>
    </source>
</evidence>
<evidence type="ECO:0000313" key="3">
    <source>
        <dbReference type="Proteomes" id="UP000799776"/>
    </source>
</evidence>
<feature type="domain" description="Acyclic terpene utilisation N-terminal" evidence="1">
    <location>
        <begin position="108"/>
        <end position="457"/>
    </location>
</feature>
<dbReference type="EMBL" id="ML978718">
    <property type="protein sequence ID" value="KAF2088021.1"/>
    <property type="molecule type" value="Genomic_DNA"/>
</dbReference>
<protein>
    <submittedName>
        <fullName evidence="2">DUF1446-domain-containing protein</fullName>
    </submittedName>
</protein>
<dbReference type="InterPro" id="IPR010839">
    <property type="entry name" value="AtuA_N"/>
</dbReference>
<dbReference type="AlphaFoldDB" id="A0A9P4LZE2"/>
<name>A0A9P4LZE2_9PEZI</name>
<gene>
    <name evidence="2" type="ORF">K490DRAFT_65301</name>
</gene>
<proteinExistence type="predicted"/>